<dbReference type="Gene3D" id="3.60.10.10">
    <property type="entry name" value="Endonuclease/exonuclease/phosphatase"/>
    <property type="match status" value="1"/>
</dbReference>
<accession>A0AAE1AYG8</accession>
<evidence type="ECO:0000256" key="1">
    <source>
        <dbReference type="SAM" id="MobiDB-lite"/>
    </source>
</evidence>
<keyword evidence="3" id="KW-1185">Reference proteome</keyword>
<feature type="region of interest" description="Disordered" evidence="1">
    <location>
        <begin position="49"/>
        <end position="81"/>
    </location>
</feature>
<organism evidence="2 3">
    <name type="scientific">Elysia crispata</name>
    <name type="common">lettuce slug</name>
    <dbReference type="NCBI Taxonomy" id="231223"/>
    <lineage>
        <taxon>Eukaryota</taxon>
        <taxon>Metazoa</taxon>
        <taxon>Spiralia</taxon>
        <taxon>Lophotrochozoa</taxon>
        <taxon>Mollusca</taxon>
        <taxon>Gastropoda</taxon>
        <taxon>Heterobranchia</taxon>
        <taxon>Euthyneura</taxon>
        <taxon>Panpulmonata</taxon>
        <taxon>Sacoglossa</taxon>
        <taxon>Placobranchoidea</taxon>
        <taxon>Plakobranchidae</taxon>
        <taxon>Elysia</taxon>
    </lineage>
</organism>
<name>A0AAE1AYG8_9GAST</name>
<sequence length="253" mass="28284">MPIRPGKKTGDPTGADIKALCYQVGTIRYKLCRSEILYRGRACNLDTEERASDKHWEVSRGQGSKGGGEKGINQGHGRDVNSCNNFSSLSKCEHSRKATGPKSKSSNETKGSKTVHKFVEFSSHNQNLLCMYSNVDTFRTKKAELLTLVELHKPAITGLNELKSKNCRYQLQEYKLTIEGYEIFHTLETERNRGICLYAHRGVKPSVCEHLNCDFLESVFVDCKTSDGLSLVVGLVYRSPGSTQENNDKLLSL</sequence>
<gene>
    <name evidence="2" type="ORF">RRG08_042977</name>
</gene>
<evidence type="ECO:0000313" key="2">
    <source>
        <dbReference type="EMBL" id="KAK3795985.1"/>
    </source>
</evidence>
<dbReference type="InterPro" id="IPR036691">
    <property type="entry name" value="Endo/exonu/phosph_ase_sf"/>
</dbReference>
<dbReference type="EMBL" id="JAWDGP010000957">
    <property type="protein sequence ID" value="KAK3795985.1"/>
    <property type="molecule type" value="Genomic_DNA"/>
</dbReference>
<proteinExistence type="predicted"/>
<dbReference type="Proteomes" id="UP001283361">
    <property type="component" value="Unassembled WGS sequence"/>
</dbReference>
<evidence type="ECO:0000313" key="3">
    <source>
        <dbReference type="Proteomes" id="UP001283361"/>
    </source>
</evidence>
<comment type="caution">
    <text evidence="2">The sequence shown here is derived from an EMBL/GenBank/DDBJ whole genome shotgun (WGS) entry which is preliminary data.</text>
</comment>
<dbReference type="SUPFAM" id="SSF56219">
    <property type="entry name" value="DNase I-like"/>
    <property type="match status" value="1"/>
</dbReference>
<protein>
    <submittedName>
        <fullName evidence="2">Uncharacterized protein</fullName>
    </submittedName>
</protein>
<feature type="compositionally biased region" description="Basic and acidic residues" evidence="1">
    <location>
        <begin position="49"/>
        <end position="58"/>
    </location>
</feature>
<dbReference type="AlphaFoldDB" id="A0AAE1AYG8"/>
<reference evidence="2" key="1">
    <citation type="journal article" date="2023" name="G3 (Bethesda)">
        <title>A reference genome for the long-term kleptoplast-retaining sea slug Elysia crispata morphotype clarki.</title>
        <authorList>
            <person name="Eastman K.E."/>
            <person name="Pendleton A.L."/>
            <person name="Shaikh M.A."/>
            <person name="Suttiyut T."/>
            <person name="Ogas R."/>
            <person name="Tomko P."/>
            <person name="Gavelis G."/>
            <person name="Widhalm J.R."/>
            <person name="Wisecaver J.H."/>
        </authorList>
    </citation>
    <scope>NUCLEOTIDE SEQUENCE</scope>
    <source>
        <strain evidence="2">ECLA1</strain>
    </source>
</reference>